<sequence>MNSPVDTEADTSTDRSHLRTVAVAIGLLLAGMAVNNGVGLFAVLVFGVESVTTGGTGFLVGAVFGQGLVFVVALAYVRWRSLRIPFTLPSWKQSLLVGVGVVVSVVAASVLNLLRQSLSPPNTISGLGEVFAADPTLMLVVGVLSVVLFAPAEELLFRGAIQGRLREAFGSRWAVVGASTLFGAWHLLNFAGSLLGTILAAAVLGVVSLLWGYAYERTDNLAVPILIHGLYNLTFLLVSYAIL</sequence>
<protein>
    <recommendedName>
        <fullName evidence="2">CAAX prenyl protease 2/Lysostaphin resistance protein A-like domain-containing protein</fullName>
    </recommendedName>
</protein>
<dbReference type="EMBL" id="AOMB01000031">
    <property type="protein sequence ID" value="EMA38185.1"/>
    <property type="molecule type" value="Genomic_DNA"/>
</dbReference>
<dbReference type="InterPro" id="IPR003675">
    <property type="entry name" value="Rce1/LyrA-like_dom"/>
</dbReference>
<feature type="domain" description="CAAX prenyl protease 2/Lysostaphin resistance protein A-like" evidence="2">
    <location>
        <begin position="138"/>
        <end position="233"/>
    </location>
</feature>
<feature type="transmembrane region" description="Helical" evidence="1">
    <location>
        <begin position="135"/>
        <end position="157"/>
    </location>
</feature>
<evidence type="ECO:0000256" key="1">
    <source>
        <dbReference type="SAM" id="Phobius"/>
    </source>
</evidence>
<name>M0M1C0_9EURY</name>
<keyword evidence="1" id="KW-0812">Transmembrane</keyword>
<feature type="transmembrane region" description="Helical" evidence="1">
    <location>
        <begin position="194"/>
        <end position="214"/>
    </location>
</feature>
<dbReference type="Proteomes" id="UP000011566">
    <property type="component" value="Unassembled WGS sequence"/>
</dbReference>
<dbReference type="RefSeq" id="WP_007693687.1">
    <property type="nucleotide sequence ID" value="NZ_AJRK01000177.1"/>
</dbReference>
<organism evidence="3 4">
    <name type="scientific">Halococcus hamelinensis 100A6</name>
    <dbReference type="NCBI Taxonomy" id="1132509"/>
    <lineage>
        <taxon>Archaea</taxon>
        <taxon>Methanobacteriati</taxon>
        <taxon>Methanobacteriota</taxon>
        <taxon>Stenosarchaea group</taxon>
        <taxon>Halobacteria</taxon>
        <taxon>Halobacteriales</taxon>
        <taxon>Halococcaceae</taxon>
        <taxon>Halococcus</taxon>
    </lineage>
</organism>
<evidence type="ECO:0000259" key="2">
    <source>
        <dbReference type="Pfam" id="PF02517"/>
    </source>
</evidence>
<gene>
    <name evidence="3" type="ORF">C447_10670</name>
</gene>
<dbReference type="Pfam" id="PF02517">
    <property type="entry name" value="Rce1-like"/>
    <property type="match status" value="1"/>
</dbReference>
<dbReference type="PATRIC" id="fig|1132509.6.peg.2411"/>
<dbReference type="AlphaFoldDB" id="M0M1C0"/>
<dbReference type="PANTHER" id="PTHR36435">
    <property type="entry name" value="SLR1288 PROTEIN"/>
    <property type="match status" value="1"/>
</dbReference>
<feature type="transmembrane region" description="Helical" evidence="1">
    <location>
        <begin position="169"/>
        <end position="188"/>
    </location>
</feature>
<keyword evidence="4" id="KW-1185">Reference proteome</keyword>
<feature type="transmembrane region" description="Helical" evidence="1">
    <location>
        <begin position="221"/>
        <end position="242"/>
    </location>
</feature>
<keyword evidence="1" id="KW-1133">Transmembrane helix</keyword>
<feature type="transmembrane region" description="Helical" evidence="1">
    <location>
        <begin position="95"/>
        <end position="115"/>
    </location>
</feature>
<evidence type="ECO:0000313" key="4">
    <source>
        <dbReference type="Proteomes" id="UP000011566"/>
    </source>
</evidence>
<accession>M0M1C0</accession>
<keyword evidence="1" id="KW-0472">Membrane</keyword>
<dbReference type="GO" id="GO:0004175">
    <property type="term" value="F:endopeptidase activity"/>
    <property type="evidence" value="ECO:0007669"/>
    <property type="project" value="UniProtKB-ARBA"/>
</dbReference>
<reference evidence="3 4" key="1">
    <citation type="journal article" date="2014" name="PLoS Genet.">
        <title>Phylogenetically driven sequencing of extremely halophilic archaea reveals strategies for static and dynamic osmo-response.</title>
        <authorList>
            <person name="Becker E.A."/>
            <person name="Seitzer P.M."/>
            <person name="Tritt A."/>
            <person name="Larsen D."/>
            <person name="Krusor M."/>
            <person name="Yao A.I."/>
            <person name="Wu D."/>
            <person name="Madern D."/>
            <person name="Eisen J.A."/>
            <person name="Darling A.E."/>
            <person name="Facciotti M.T."/>
        </authorList>
    </citation>
    <scope>NUCLEOTIDE SEQUENCE [LARGE SCALE GENOMIC DNA]</scope>
    <source>
        <strain evidence="3 4">100A6</strain>
    </source>
</reference>
<feature type="transmembrane region" description="Helical" evidence="1">
    <location>
        <begin position="58"/>
        <end position="79"/>
    </location>
</feature>
<dbReference type="PANTHER" id="PTHR36435:SF1">
    <property type="entry name" value="CAAX AMINO TERMINAL PROTEASE FAMILY PROTEIN"/>
    <property type="match status" value="1"/>
</dbReference>
<proteinExistence type="predicted"/>
<dbReference type="eggNOG" id="arCOG02766">
    <property type="taxonomic scope" value="Archaea"/>
</dbReference>
<evidence type="ECO:0000313" key="3">
    <source>
        <dbReference type="EMBL" id="EMA38185.1"/>
    </source>
</evidence>
<dbReference type="GO" id="GO:0080120">
    <property type="term" value="P:CAAX-box protein maturation"/>
    <property type="evidence" value="ECO:0007669"/>
    <property type="project" value="UniProtKB-ARBA"/>
</dbReference>
<dbReference type="OrthoDB" id="275779at2157"/>
<feature type="transmembrane region" description="Helical" evidence="1">
    <location>
        <begin position="21"/>
        <end position="46"/>
    </location>
</feature>
<comment type="caution">
    <text evidence="3">The sequence shown here is derived from an EMBL/GenBank/DDBJ whole genome shotgun (WGS) entry which is preliminary data.</text>
</comment>
<dbReference type="InterPro" id="IPR052710">
    <property type="entry name" value="CAAX_protease"/>
</dbReference>